<dbReference type="PROSITE" id="PS00149">
    <property type="entry name" value="SULFATASE_2"/>
    <property type="match status" value="1"/>
</dbReference>
<dbReference type="Gene3D" id="3.40.720.10">
    <property type="entry name" value="Alkaline Phosphatase, subunit A"/>
    <property type="match status" value="1"/>
</dbReference>
<feature type="chain" id="PRO_5001982605" evidence="7">
    <location>
        <begin position="26"/>
        <end position="606"/>
    </location>
</feature>
<dbReference type="InterPro" id="IPR024607">
    <property type="entry name" value="Sulfatase_CS"/>
</dbReference>
<reference evidence="9" key="1">
    <citation type="submission" date="2014-11" db="EMBL/GenBank/DDBJ databases">
        <authorList>
            <person name="Geib S."/>
        </authorList>
    </citation>
    <scope>NUCLEOTIDE SEQUENCE</scope>
</reference>
<keyword evidence="7" id="KW-0732">Signal</keyword>
<evidence type="ECO:0000256" key="3">
    <source>
        <dbReference type="ARBA" id="ARBA00022723"/>
    </source>
</evidence>
<dbReference type="AlphaFoldDB" id="A0A0A1WSM7"/>
<proteinExistence type="inferred from homology"/>
<dbReference type="CDD" id="cd16029">
    <property type="entry name" value="4-S"/>
    <property type="match status" value="1"/>
</dbReference>
<dbReference type="InterPro" id="IPR000917">
    <property type="entry name" value="Sulfatase_N"/>
</dbReference>
<dbReference type="Pfam" id="PF00884">
    <property type="entry name" value="Sulfatase"/>
    <property type="match status" value="1"/>
</dbReference>
<dbReference type="GO" id="GO:0046872">
    <property type="term" value="F:metal ion binding"/>
    <property type="evidence" value="ECO:0007669"/>
    <property type="project" value="UniProtKB-KW"/>
</dbReference>
<organism evidence="9">
    <name type="scientific">Zeugodacus cucurbitae</name>
    <name type="common">Melon fruit fly</name>
    <name type="synonym">Bactrocera cucurbitae</name>
    <dbReference type="NCBI Taxonomy" id="28588"/>
    <lineage>
        <taxon>Eukaryota</taxon>
        <taxon>Metazoa</taxon>
        <taxon>Ecdysozoa</taxon>
        <taxon>Arthropoda</taxon>
        <taxon>Hexapoda</taxon>
        <taxon>Insecta</taxon>
        <taxon>Pterygota</taxon>
        <taxon>Neoptera</taxon>
        <taxon>Endopterygota</taxon>
        <taxon>Diptera</taxon>
        <taxon>Brachycera</taxon>
        <taxon>Muscomorpha</taxon>
        <taxon>Tephritoidea</taxon>
        <taxon>Tephritidae</taxon>
        <taxon>Zeugodacus</taxon>
        <taxon>Zeugodacus</taxon>
    </lineage>
</organism>
<name>A0A0A1WSM7_ZEUCU</name>
<dbReference type="GO" id="GO:0008484">
    <property type="term" value="F:sulfuric ester hydrolase activity"/>
    <property type="evidence" value="ECO:0007669"/>
    <property type="project" value="InterPro"/>
</dbReference>
<dbReference type="EMBL" id="GBXI01012864">
    <property type="protein sequence ID" value="JAD01428.1"/>
    <property type="molecule type" value="Transcribed_RNA"/>
</dbReference>
<evidence type="ECO:0000256" key="2">
    <source>
        <dbReference type="ARBA" id="ARBA00008779"/>
    </source>
</evidence>
<keyword evidence="5" id="KW-0106">Calcium</keyword>
<keyword evidence="4" id="KW-0378">Hydrolase</keyword>
<gene>
    <name evidence="9" type="primary">Arsb_1</name>
    <name evidence="9" type="ORF">g.42279</name>
</gene>
<reference evidence="9" key="2">
    <citation type="journal article" date="2015" name="Gigascience">
        <title>Reconstructing a comprehensive transcriptome assembly of a white-pupal translocated strain of the pest fruit fly Bactrocera cucurbitae.</title>
        <authorList>
            <person name="Sim S.B."/>
            <person name="Calla B."/>
            <person name="Hall B."/>
            <person name="DeRego T."/>
            <person name="Geib S.M."/>
        </authorList>
    </citation>
    <scope>NUCLEOTIDE SEQUENCE</scope>
</reference>
<sequence>MHKIMWDFHRAFAIILLCYNVLTAAQSNDKPNIVIILADDLGVDDVSFRGSNQFLTPNIDALAYSGVILKNLYTPSMCTPSRSALLTGKYPIHTGMQHYVIPNDQPWGLPLNETTMAQIFKQHGYYTSIIGKWHQGMSRKAYTPTKRGFDHHFGYLGSNIDYYEHTLDATAKNLSLGHDFRDNLAVSREYIGTYVTDLLTDAATKLISKHDATKQPLFLLLSQLAPHAGTDEIPLQAPAEEVAKFAYIKDENKRMYAAMVSKLDQSVGSVIDALANKGILNNTILLFLSDNGGPTVGLLATTASNYPLRGQKNSPWEGGIRSSGVIWSPLLENLGTVWKQQLYIGDLLPTLAAAANIPLDTQQMNLDGLNLWSALKYGYDAVEREIVHNIDDIFEYVSYGKGKWKFINGTTESGDYDGWLSARQPERDAEVDPRAAAYEELIKNTSVWQQLSEINAKTALPFAVNITKLREDAAISCLLTNGTQGVACEPLLGPCLFDIDVDPCEQNNLYEAMSDGKVVQELLTRVAHFRETAHAPNNKPLDPKCDPRLYDGEWTWWEDIQDGVDDDDQSTEGGDGAPNLRLSGLLLSFSFGCLFVINLFKYSCRL</sequence>
<evidence type="ECO:0000256" key="5">
    <source>
        <dbReference type="ARBA" id="ARBA00022837"/>
    </source>
</evidence>
<dbReference type="PROSITE" id="PS00523">
    <property type="entry name" value="SULFATASE_1"/>
    <property type="match status" value="1"/>
</dbReference>
<comment type="similarity">
    <text evidence="2">Belongs to the sulfatase family.</text>
</comment>
<feature type="domain" description="Sulfatase N-terminal" evidence="8">
    <location>
        <begin position="31"/>
        <end position="356"/>
    </location>
</feature>
<feature type="signal peptide" evidence="7">
    <location>
        <begin position="1"/>
        <end position="25"/>
    </location>
</feature>
<evidence type="ECO:0000259" key="8">
    <source>
        <dbReference type="Pfam" id="PF00884"/>
    </source>
</evidence>
<evidence type="ECO:0000256" key="7">
    <source>
        <dbReference type="SAM" id="SignalP"/>
    </source>
</evidence>
<evidence type="ECO:0000256" key="6">
    <source>
        <dbReference type="ARBA" id="ARBA00023180"/>
    </source>
</evidence>
<dbReference type="InterPro" id="IPR047115">
    <property type="entry name" value="ARSB"/>
</dbReference>
<evidence type="ECO:0000256" key="1">
    <source>
        <dbReference type="ARBA" id="ARBA00001913"/>
    </source>
</evidence>
<evidence type="ECO:0000313" key="9">
    <source>
        <dbReference type="EMBL" id="JAD01428.1"/>
    </source>
</evidence>
<keyword evidence="6" id="KW-0325">Glycoprotein</keyword>
<dbReference type="Gene3D" id="3.30.1120.10">
    <property type="match status" value="1"/>
</dbReference>
<evidence type="ECO:0000256" key="4">
    <source>
        <dbReference type="ARBA" id="ARBA00022801"/>
    </source>
</evidence>
<comment type="cofactor">
    <cofactor evidence="1">
        <name>Ca(2+)</name>
        <dbReference type="ChEBI" id="CHEBI:29108"/>
    </cofactor>
</comment>
<dbReference type="InterPro" id="IPR017850">
    <property type="entry name" value="Alkaline_phosphatase_core_sf"/>
</dbReference>
<dbReference type="PANTHER" id="PTHR10342:SF264">
    <property type="entry name" value="MIP05773P-RELATED"/>
    <property type="match status" value="1"/>
</dbReference>
<keyword evidence="3" id="KW-0479">Metal-binding</keyword>
<dbReference type="PANTHER" id="PTHR10342">
    <property type="entry name" value="ARYLSULFATASE"/>
    <property type="match status" value="1"/>
</dbReference>
<dbReference type="SUPFAM" id="SSF53649">
    <property type="entry name" value="Alkaline phosphatase-like"/>
    <property type="match status" value="1"/>
</dbReference>
<accession>A0A0A1WSM7</accession>
<protein>
    <submittedName>
        <fullName evidence="9">Arylsulfatase B</fullName>
    </submittedName>
</protein>